<dbReference type="PANTHER" id="PTHR22550">
    <property type="entry name" value="SPORE GERMINATION PROTEIN"/>
    <property type="match status" value="1"/>
</dbReference>
<dbReference type="Gene3D" id="3.40.50.410">
    <property type="entry name" value="von Willebrand factor, type A domain"/>
    <property type="match status" value="1"/>
</dbReference>
<dbReference type="PANTHER" id="PTHR22550:SF5">
    <property type="entry name" value="LEUCINE ZIPPER PROTEIN 4"/>
    <property type="match status" value="1"/>
</dbReference>
<evidence type="ECO:0000256" key="3">
    <source>
        <dbReference type="ARBA" id="ARBA00022989"/>
    </source>
</evidence>
<feature type="domain" description="VWFA" evidence="6">
    <location>
        <begin position="90"/>
        <end position="233"/>
    </location>
</feature>
<accession>Q0YPQ9</accession>
<feature type="transmembrane region" description="Helical" evidence="5">
    <location>
        <begin position="314"/>
        <end position="332"/>
    </location>
</feature>
<dbReference type="SUPFAM" id="SSF53300">
    <property type="entry name" value="vWA-like"/>
    <property type="match status" value="1"/>
</dbReference>
<organism evidence="7 8">
    <name type="scientific">Chlorobium ferrooxidans DSM 13031</name>
    <dbReference type="NCBI Taxonomy" id="377431"/>
    <lineage>
        <taxon>Bacteria</taxon>
        <taxon>Pseudomonadati</taxon>
        <taxon>Chlorobiota</taxon>
        <taxon>Chlorobiia</taxon>
        <taxon>Chlorobiales</taxon>
        <taxon>Chlorobiaceae</taxon>
        <taxon>Chlorobium/Pelodictyon group</taxon>
        <taxon>Chlorobium</taxon>
    </lineage>
</organism>
<dbReference type="RefSeq" id="WP_006367109.1">
    <property type="nucleotide sequence ID" value="NZ_AASE01000024.1"/>
</dbReference>
<gene>
    <name evidence="7" type="ORF">CferDRAFT_0276</name>
</gene>
<evidence type="ECO:0000256" key="1">
    <source>
        <dbReference type="ARBA" id="ARBA00022475"/>
    </source>
</evidence>
<evidence type="ECO:0000313" key="8">
    <source>
        <dbReference type="Proteomes" id="UP000004162"/>
    </source>
</evidence>
<evidence type="ECO:0000259" key="6">
    <source>
        <dbReference type="PROSITE" id="PS50234"/>
    </source>
</evidence>
<dbReference type="SMART" id="SM00327">
    <property type="entry name" value="VWA"/>
    <property type="match status" value="1"/>
</dbReference>
<comment type="caution">
    <text evidence="7">The sequence shown here is derived from an EMBL/GenBank/DDBJ whole genome shotgun (WGS) entry which is preliminary data.</text>
</comment>
<name>Q0YPQ9_9CHLB</name>
<dbReference type="AlphaFoldDB" id="Q0YPQ9"/>
<dbReference type="InterPro" id="IPR002035">
    <property type="entry name" value="VWF_A"/>
</dbReference>
<dbReference type="PROSITE" id="PS50234">
    <property type="entry name" value="VWFA"/>
    <property type="match status" value="1"/>
</dbReference>
<keyword evidence="1" id="KW-1003">Cell membrane</keyword>
<dbReference type="InterPro" id="IPR036465">
    <property type="entry name" value="vWFA_dom_sf"/>
</dbReference>
<protein>
    <submittedName>
        <fullName evidence="7">von Willebrand factor, type A</fullName>
    </submittedName>
</protein>
<proteinExistence type="predicted"/>
<dbReference type="Pfam" id="PF13519">
    <property type="entry name" value="VWA_2"/>
    <property type="match status" value="1"/>
</dbReference>
<reference evidence="7 8" key="2">
    <citation type="submission" date="2006-07" db="EMBL/GenBank/DDBJ databases">
        <title>Sequencing of the draft genome and assembly of Chlorobium ferroxidans DSM 13031.</title>
        <authorList>
            <consortium name="US DOE Joint Genome Institute (JGI-PGF)"/>
            <person name="Copeland A."/>
            <person name="Lucas S."/>
            <person name="Lapidus A."/>
            <person name="Barry K."/>
            <person name="Glavina del Rio T."/>
            <person name="Dalin E."/>
            <person name="Tice H."/>
            <person name="Bruce D."/>
            <person name="Pitluck S."/>
            <person name="Richardson P."/>
        </authorList>
    </citation>
    <scope>NUCLEOTIDE SEQUENCE [LARGE SCALE GENOMIC DNA]</scope>
    <source>
        <strain evidence="7 8">DSM 13031</strain>
    </source>
</reference>
<evidence type="ECO:0000313" key="7">
    <source>
        <dbReference type="EMBL" id="EAT58290.1"/>
    </source>
</evidence>
<keyword evidence="8" id="KW-1185">Reference proteome</keyword>
<dbReference type="Proteomes" id="UP000004162">
    <property type="component" value="Unassembled WGS sequence"/>
</dbReference>
<keyword evidence="2 5" id="KW-0812">Transmembrane</keyword>
<feature type="transmembrane region" description="Helical" evidence="5">
    <location>
        <begin position="50"/>
        <end position="72"/>
    </location>
</feature>
<dbReference type="OrthoDB" id="6206554at2"/>
<keyword evidence="3 5" id="KW-1133">Transmembrane helix</keyword>
<dbReference type="InterPro" id="IPR050768">
    <property type="entry name" value="UPF0353/GerABKA_families"/>
</dbReference>
<dbReference type="EMBL" id="AASE01000024">
    <property type="protein sequence ID" value="EAT58290.1"/>
    <property type="molecule type" value="Genomic_DNA"/>
</dbReference>
<sequence>MTFAWPENIVYLLLLIPLAVFLGYGAIRHFQLREVVVAPSLADAMMPGVGFRVIIVKKVMIFLGIASLLAALTGPRLSGGGRPILRKGADMVFLIDVSRSMRAADVQPDRLTQAKFEISRISRAVTGGRRAIILFAAKPLVQCPLTADMDAFEALLGMASPDLIEAQGTDFRSALELAHNVLEPSSESRLASAAKGEKIMVLLSDGEDHAGDLPAAANRIKNGRIHVFAIGVGLIRPAVIPLGEGGAGLKMDERGRVVTTSFRPETLQNLARQSGGFYFHSLAERPVYTEVSARINRIAAASRWVMEPVESEPLYYYFLGLGLLLLLVETMIGRGGRTSAQKS</sequence>
<feature type="transmembrane region" description="Helical" evidence="5">
    <location>
        <begin position="9"/>
        <end position="30"/>
    </location>
</feature>
<evidence type="ECO:0000256" key="2">
    <source>
        <dbReference type="ARBA" id="ARBA00022692"/>
    </source>
</evidence>
<keyword evidence="4 5" id="KW-0472">Membrane</keyword>
<reference evidence="7 8" key="1">
    <citation type="submission" date="2006-07" db="EMBL/GenBank/DDBJ databases">
        <title>Annotation of the draft genome assembly of Chlorobium ferroxidans DSM 13031.</title>
        <authorList>
            <consortium name="US DOE Joint Genome Institute (JGI-ORNL)"/>
            <person name="Larimer F."/>
            <person name="Land M."/>
            <person name="Hauser L."/>
        </authorList>
    </citation>
    <scope>NUCLEOTIDE SEQUENCE [LARGE SCALE GENOMIC DNA]</scope>
    <source>
        <strain evidence="7 8">DSM 13031</strain>
    </source>
</reference>
<evidence type="ECO:0000256" key="5">
    <source>
        <dbReference type="SAM" id="Phobius"/>
    </source>
</evidence>
<evidence type="ECO:0000256" key="4">
    <source>
        <dbReference type="ARBA" id="ARBA00023136"/>
    </source>
</evidence>